<dbReference type="Pfam" id="PF00583">
    <property type="entry name" value="Acetyltransf_1"/>
    <property type="match status" value="1"/>
</dbReference>
<dbReference type="Gene3D" id="3.40.630.30">
    <property type="match status" value="1"/>
</dbReference>
<sequence length="151" mass="17408">MQKVEEIHIRMTCRLNSCGAGLANFFQEHWQTKEITNHDVVLVAQEQSLIGFVAILCRPTPLIDNLHVRHPYRSQHIGTALIQAATKELLKKGHTTASLWAFNSNKKAIRFYERLGGIKKERVKRNVLGFEILSQKIFWPDLTVILKNQTY</sequence>
<dbReference type="GO" id="GO:0016747">
    <property type="term" value="F:acyltransferase activity, transferring groups other than amino-acyl groups"/>
    <property type="evidence" value="ECO:0007669"/>
    <property type="project" value="InterPro"/>
</dbReference>
<dbReference type="OrthoDB" id="3389160at2"/>
<dbReference type="EMBL" id="AZAC01000003">
    <property type="protein sequence ID" value="KIX15430.1"/>
    <property type="molecule type" value="Genomic_DNA"/>
</dbReference>
<dbReference type="SUPFAM" id="SSF55729">
    <property type="entry name" value="Acyl-CoA N-acyltransferases (Nat)"/>
    <property type="match status" value="1"/>
</dbReference>
<gene>
    <name evidence="2" type="ORF">X474_03815</name>
</gene>
<dbReference type="InterPro" id="IPR016181">
    <property type="entry name" value="Acyl_CoA_acyltransferase"/>
</dbReference>
<dbReference type="STRING" id="1429043.X474_03815"/>
<evidence type="ECO:0000313" key="2">
    <source>
        <dbReference type="EMBL" id="KIX15430.1"/>
    </source>
</evidence>
<protein>
    <recommendedName>
        <fullName evidence="1">N-acetyltransferase domain-containing protein</fullName>
    </recommendedName>
</protein>
<evidence type="ECO:0000313" key="3">
    <source>
        <dbReference type="Proteomes" id="UP000032233"/>
    </source>
</evidence>
<dbReference type="RefSeq" id="WP_044346773.1">
    <property type="nucleotide sequence ID" value="NZ_AZAC01000003.1"/>
</dbReference>
<reference evidence="2 3" key="1">
    <citation type="submission" date="2013-11" db="EMBL/GenBank/DDBJ databases">
        <title>Metagenomic analysis of a methanogenic consortium involved in long chain n-alkane degradation.</title>
        <authorList>
            <person name="Davidova I.A."/>
            <person name="Callaghan A.V."/>
            <person name="Wawrik B."/>
            <person name="Pruitt S."/>
            <person name="Marks C."/>
            <person name="Duncan K.E."/>
            <person name="Suflita J.M."/>
        </authorList>
    </citation>
    <scope>NUCLEOTIDE SEQUENCE [LARGE SCALE GENOMIC DNA]</scope>
    <source>
        <strain evidence="2 3">SPR</strain>
    </source>
</reference>
<organism evidence="2 3">
    <name type="scientific">Dethiosulfatarculus sandiegensis</name>
    <dbReference type="NCBI Taxonomy" id="1429043"/>
    <lineage>
        <taxon>Bacteria</taxon>
        <taxon>Pseudomonadati</taxon>
        <taxon>Thermodesulfobacteriota</taxon>
        <taxon>Desulfarculia</taxon>
        <taxon>Desulfarculales</taxon>
        <taxon>Desulfarculaceae</taxon>
        <taxon>Dethiosulfatarculus</taxon>
    </lineage>
</organism>
<dbReference type="Proteomes" id="UP000032233">
    <property type="component" value="Unassembled WGS sequence"/>
</dbReference>
<proteinExistence type="predicted"/>
<dbReference type="InParanoid" id="A0A0D2K168"/>
<comment type="caution">
    <text evidence="2">The sequence shown here is derived from an EMBL/GenBank/DDBJ whole genome shotgun (WGS) entry which is preliminary data.</text>
</comment>
<accession>A0A0D2K168</accession>
<keyword evidence="3" id="KW-1185">Reference proteome</keyword>
<name>A0A0D2K168_9BACT</name>
<dbReference type="AlphaFoldDB" id="A0A0D2K168"/>
<dbReference type="PROSITE" id="PS51186">
    <property type="entry name" value="GNAT"/>
    <property type="match status" value="1"/>
</dbReference>
<dbReference type="InterPro" id="IPR000182">
    <property type="entry name" value="GNAT_dom"/>
</dbReference>
<dbReference type="CDD" id="cd04301">
    <property type="entry name" value="NAT_SF"/>
    <property type="match status" value="1"/>
</dbReference>
<evidence type="ECO:0000259" key="1">
    <source>
        <dbReference type="PROSITE" id="PS51186"/>
    </source>
</evidence>
<feature type="domain" description="N-acetyltransferase" evidence="1">
    <location>
        <begin position="1"/>
        <end position="149"/>
    </location>
</feature>